<dbReference type="InterPro" id="IPR052894">
    <property type="entry name" value="AsmA-related"/>
</dbReference>
<keyword evidence="2" id="KW-0472">Membrane</keyword>
<protein>
    <submittedName>
        <fullName evidence="3">Uncharacterized protein</fullName>
    </submittedName>
</protein>
<organism evidence="3 4">
    <name type="scientific">Novacetimonas maltaceti</name>
    <dbReference type="NCBI Taxonomy" id="1203393"/>
    <lineage>
        <taxon>Bacteria</taxon>
        <taxon>Pseudomonadati</taxon>
        <taxon>Pseudomonadota</taxon>
        <taxon>Alphaproteobacteria</taxon>
        <taxon>Acetobacterales</taxon>
        <taxon>Acetobacteraceae</taxon>
        <taxon>Novacetimonas</taxon>
    </lineage>
</organism>
<evidence type="ECO:0000256" key="2">
    <source>
        <dbReference type="SAM" id="Phobius"/>
    </source>
</evidence>
<dbReference type="EMBL" id="POTC01000008">
    <property type="protein sequence ID" value="POF63426.1"/>
    <property type="molecule type" value="Genomic_DNA"/>
</dbReference>
<reference evidence="3 4" key="1">
    <citation type="submission" date="2018-01" db="EMBL/GenBank/DDBJ databases">
        <title>Draft Genome Sequence of Komagataeibacter maltaceti LMG 1529, a Vinegar Producing Acetic Acid Bacterium Isolated from Malt Vinegar Brewery Acetifiers.</title>
        <authorList>
            <person name="Zhang Q."/>
            <person name="Hollensteiner J."/>
            <person name="Poehlein A."/>
            <person name="Daniel R."/>
        </authorList>
    </citation>
    <scope>NUCLEOTIDE SEQUENCE [LARGE SCALE GENOMIC DNA]</scope>
    <source>
        <strain evidence="3 4">LMG 1529</strain>
    </source>
</reference>
<evidence type="ECO:0000313" key="4">
    <source>
        <dbReference type="Proteomes" id="UP000237344"/>
    </source>
</evidence>
<proteinExistence type="predicted"/>
<dbReference type="RefSeq" id="WP_338043480.1">
    <property type="nucleotide sequence ID" value="NZ_NKUE01000006.1"/>
</dbReference>
<dbReference type="AlphaFoldDB" id="A0A2S3W3I7"/>
<keyword evidence="4" id="KW-1185">Reference proteome</keyword>
<dbReference type="PANTHER" id="PTHR30441:SF4">
    <property type="entry name" value="PROTEIN ASMA"/>
    <property type="match status" value="1"/>
</dbReference>
<evidence type="ECO:0000313" key="3">
    <source>
        <dbReference type="EMBL" id="POF63426.1"/>
    </source>
</evidence>
<name>A0A2S3W3I7_9PROT</name>
<dbReference type="PANTHER" id="PTHR30441">
    <property type="entry name" value="DUF748 DOMAIN-CONTAINING PROTEIN"/>
    <property type="match status" value="1"/>
</dbReference>
<feature type="region of interest" description="Disordered" evidence="1">
    <location>
        <begin position="1"/>
        <end position="45"/>
    </location>
</feature>
<keyword evidence="2" id="KW-0812">Transmembrane</keyword>
<gene>
    <name evidence="3" type="ORF">KMAL_09820</name>
</gene>
<evidence type="ECO:0000256" key="1">
    <source>
        <dbReference type="SAM" id="MobiDB-lite"/>
    </source>
</evidence>
<feature type="transmembrane region" description="Helical" evidence="2">
    <location>
        <begin position="60"/>
        <end position="81"/>
    </location>
</feature>
<dbReference type="GO" id="GO:0090313">
    <property type="term" value="P:regulation of protein targeting to membrane"/>
    <property type="evidence" value="ECO:0007669"/>
    <property type="project" value="TreeGrafter"/>
</dbReference>
<keyword evidence="2" id="KW-1133">Transmembrane helix</keyword>
<dbReference type="GO" id="GO:0005886">
    <property type="term" value="C:plasma membrane"/>
    <property type="evidence" value="ECO:0007669"/>
    <property type="project" value="TreeGrafter"/>
</dbReference>
<accession>A0A2S3W3I7</accession>
<feature type="compositionally biased region" description="Low complexity" evidence="1">
    <location>
        <begin position="28"/>
        <end position="40"/>
    </location>
</feature>
<dbReference type="Proteomes" id="UP000237344">
    <property type="component" value="Unassembled WGS sequence"/>
</dbReference>
<comment type="caution">
    <text evidence="3">The sequence shown here is derived from an EMBL/GenBank/DDBJ whole genome shotgun (WGS) entry which is preliminary data.</text>
</comment>
<sequence>MATWRTIAPGRSVDAMKHDGQDAPASSATPPDGANGTPGTAPGGAQGGRLRLIGLRVLRVLVWTALACIVGPAVLLLVLTLRLSAGPIDVTPVVRMMTPLSVLHGSGTSRRQGRLTVQHVRIGWNALHAGIRTPLEVWADNVAIMSADGTVANSISHGHVILDTPALVHGDVVLERLSVSDVHLALARNRAGDIGLDLGPGTPEDSTHSHGGSVNLSLLRRIIVSDAQVKFSDQISGRTWQTRDASANLHVLSYHGQVGASGSIGFMLEGSGKHLVMRGEGKETAPGHVSWTMKLDPVSPSAFAPGQKEVAPLDLPVGGTLQVSLAADGTGQFMVPRTLGAYLKVGNGTVVTRRNGTLLVGDGQAHLVASFDPGPADAPFDGPVRATLEKMVVHLRAPGHPADDGSGPTLTATGSLHASSMLHPHDVGIGVSAEALALDFATLGDFWPPGAMKGARRWVTTNITKGHVSELQARVGLVSHDGWDGLDLTSLAGDIRAEGMELYWLRPIPPLHDMDAHLTFEGPDEIAISFGHAYQLVDRTDRHVNATGIGRIEVGPGSMLITGLMKKIQMGDINTTLQGNARDILALLAEPRLNVLSRHPMSFTSPSGRANVSLHIALPLDAHVKLAQIDLRTHTDLAQVHLGNVVMGRPLDAGRFGIDASIDGLMLKGTGNLSGIPSSILYTMDFRSGPSDRAVESASVQGYLTPAGLRRAGLDMGDHFGGSAALDVDYDRYSGGRAQVDIDLDLKRSALTIPIWSKQVGEDANASVVINLDHGHVSSIEDIRAAGPELLIDGHAETAEGKGRRLILHGFRVGRSNGNAIITIPAGEKEPYGVSVAARVLDLSPLLTYQRQDEKAATGAAAPAKGYHMPEAATGRVKGAPGHSWNINVDARTVFYTRMQSIQGVRSHLEDDGVRLTRASFSMTGPTAASATLTPRGQSRVLSMHIADLGALLKDMKLGDRMEGGQVDLEGSFDDVDLSAPFSGELTTGPFVLRQVPAVVRMVNNASIYGWMKAPHAPEFEVEHVKMPLTFRDGVVNITDGLVSNASLGATVAGRINLDKATLDLDGTIIPAFAVNAAPGHLPGVLGWLFSPEKNGGVVSATYQINGSFDNPSVHVNPYALLLPGFLRDLTHMH</sequence>